<accession>A0ABP0W3B4</accession>
<organism evidence="1 2">
    <name type="scientific">Sphagnum jensenii</name>
    <dbReference type="NCBI Taxonomy" id="128206"/>
    <lineage>
        <taxon>Eukaryota</taxon>
        <taxon>Viridiplantae</taxon>
        <taxon>Streptophyta</taxon>
        <taxon>Embryophyta</taxon>
        <taxon>Bryophyta</taxon>
        <taxon>Sphagnophytina</taxon>
        <taxon>Sphagnopsida</taxon>
        <taxon>Sphagnales</taxon>
        <taxon>Sphagnaceae</taxon>
        <taxon>Sphagnum</taxon>
    </lineage>
</organism>
<dbReference type="EMBL" id="OZ020108">
    <property type="protein sequence ID" value="CAK9260050.1"/>
    <property type="molecule type" value="Genomic_DNA"/>
</dbReference>
<reference evidence="1" key="1">
    <citation type="submission" date="2024-02" db="EMBL/GenBank/DDBJ databases">
        <authorList>
            <consortium name="ELIXIR-Norway"/>
            <consortium name="Elixir Norway"/>
        </authorList>
    </citation>
    <scope>NUCLEOTIDE SEQUENCE</scope>
</reference>
<keyword evidence="2" id="KW-1185">Reference proteome</keyword>
<name>A0ABP0W3B4_9BRYO</name>
<evidence type="ECO:0000313" key="2">
    <source>
        <dbReference type="Proteomes" id="UP001497444"/>
    </source>
</evidence>
<protein>
    <submittedName>
        <fullName evidence="1">Uncharacterized protein</fullName>
    </submittedName>
</protein>
<proteinExistence type="predicted"/>
<sequence length="87" mass="9630">MDHETLIGDIESRAGHGRRAANSEVNMLHTRIEVVIDVIRGTGAHSWLNLFFNGPRSAEILDSHDAKIAIALANFIPLPTCRELDEL</sequence>
<gene>
    <name evidence="1" type="ORF">CSSPJE1EN1_LOCUS5528</name>
</gene>
<evidence type="ECO:0000313" key="1">
    <source>
        <dbReference type="EMBL" id="CAK9260050.1"/>
    </source>
</evidence>
<dbReference type="Proteomes" id="UP001497444">
    <property type="component" value="Chromosome 13"/>
</dbReference>